<reference evidence="1 2" key="1">
    <citation type="submission" date="2018-05" db="EMBL/GenBank/DDBJ databases">
        <title>Vibrio limimaris sp. nov., isolated from marine sediment.</title>
        <authorList>
            <person name="Li C.-M."/>
        </authorList>
    </citation>
    <scope>NUCLEOTIDE SEQUENCE [LARGE SCALE GENOMIC DNA]</scope>
    <source>
        <strain evidence="1 2">E4404</strain>
    </source>
</reference>
<name>A0A2U3B5U8_9VIBR</name>
<evidence type="ECO:0000313" key="1">
    <source>
        <dbReference type="EMBL" id="PWI32157.1"/>
    </source>
</evidence>
<dbReference type="OrthoDB" id="6905236at2"/>
<gene>
    <name evidence="1" type="ORF">DI392_17510</name>
</gene>
<keyword evidence="2" id="KW-1185">Reference proteome</keyword>
<organism evidence="1 2">
    <name type="scientific">Vibrio albus</name>
    <dbReference type="NCBI Taxonomy" id="2200953"/>
    <lineage>
        <taxon>Bacteria</taxon>
        <taxon>Pseudomonadati</taxon>
        <taxon>Pseudomonadota</taxon>
        <taxon>Gammaproteobacteria</taxon>
        <taxon>Vibrionales</taxon>
        <taxon>Vibrionaceae</taxon>
        <taxon>Vibrio</taxon>
    </lineage>
</organism>
<sequence>MSLISNNTKWVLFLASSEANPEDRHILDLVYGLACLERAGIQSNDIHIYVDGKDRANINNLFQIASSNTYSIKTSEGFFVDMQGNTHENMVMFITGHGSERGIDAVKPITPHCLLESLKSAPKLDKAVVYLGQCFAGIFNYVKAGRIGSQKNKVPNIIFIGATELQESLSTSTAEVFPTNPNPVSWPANLFLLHVFKWISSPFDVDGDSLNTIMDSYKYAGVMTNRSHKHIKANEFIKLMDAYGELKDAQGIAGTTTGDPQVDMMNKVRLQAMERQYLQSSYINNVHQECWILNSIPAQGIEI</sequence>
<dbReference type="AlphaFoldDB" id="A0A2U3B5U8"/>
<evidence type="ECO:0000313" key="2">
    <source>
        <dbReference type="Proteomes" id="UP000245362"/>
    </source>
</evidence>
<dbReference type="RefSeq" id="WP_109320986.1">
    <property type="nucleotide sequence ID" value="NZ_QFWT01000011.1"/>
</dbReference>
<dbReference type="Proteomes" id="UP000245362">
    <property type="component" value="Unassembled WGS sequence"/>
</dbReference>
<protein>
    <submittedName>
        <fullName evidence="1">Uncharacterized protein</fullName>
    </submittedName>
</protein>
<dbReference type="EMBL" id="QFWT01000011">
    <property type="protein sequence ID" value="PWI32157.1"/>
    <property type="molecule type" value="Genomic_DNA"/>
</dbReference>
<proteinExistence type="predicted"/>
<comment type="caution">
    <text evidence="1">The sequence shown here is derived from an EMBL/GenBank/DDBJ whole genome shotgun (WGS) entry which is preliminary data.</text>
</comment>
<accession>A0A2U3B5U8</accession>